<proteinExistence type="predicted"/>
<reference evidence="2" key="1">
    <citation type="submission" date="2021-01" db="EMBL/GenBank/DDBJ databases">
        <title>Whole genome shotgun sequence of Planosporangium mesophilum NBRC 109066.</title>
        <authorList>
            <person name="Komaki H."/>
            <person name="Tamura T."/>
        </authorList>
    </citation>
    <scope>NUCLEOTIDE SEQUENCE</scope>
    <source>
        <strain evidence="2">NBRC 109066</strain>
    </source>
</reference>
<evidence type="ECO:0000313" key="2">
    <source>
        <dbReference type="EMBL" id="GII23579.1"/>
    </source>
</evidence>
<organism evidence="2 3">
    <name type="scientific">Planosporangium mesophilum</name>
    <dbReference type="NCBI Taxonomy" id="689768"/>
    <lineage>
        <taxon>Bacteria</taxon>
        <taxon>Bacillati</taxon>
        <taxon>Actinomycetota</taxon>
        <taxon>Actinomycetes</taxon>
        <taxon>Micromonosporales</taxon>
        <taxon>Micromonosporaceae</taxon>
        <taxon>Planosporangium</taxon>
    </lineage>
</organism>
<sequence>MTATLTTPGPPRPLVRIRRAPALEPPADDDRSSDDHPVCPGQLALFLSVHGSRDDTGARDGAGARSGTDARKEPGAEDGSAATPPPAHAAVSRFVAACVEVLNGFRPAAHLRPLIPTERFAGVMTQLTRRAVRLRMPGRERIVVRRLRVCEQRAGVAEAVAVLGTGEASWAMALRFEYRGGSWLCTLLEVV</sequence>
<dbReference type="Pfam" id="PF20060">
    <property type="entry name" value="DUF6459"/>
    <property type="match status" value="1"/>
</dbReference>
<name>A0A8J3TF14_9ACTN</name>
<evidence type="ECO:0000313" key="3">
    <source>
        <dbReference type="Proteomes" id="UP000599074"/>
    </source>
</evidence>
<dbReference type="InterPro" id="IPR045596">
    <property type="entry name" value="DUF6459"/>
</dbReference>
<dbReference type="EMBL" id="BOON01000030">
    <property type="protein sequence ID" value="GII23579.1"/>
    <property type="molecule type" value="Genomic_DNA"/>
</dbReference>
<keyword evidence="3" id="KW-1185">Reference proteome</keyword>
<feature type="compositionally biased region" description="Basic and acidic residues" evidence="1">
    <location>
        <begin position="28"/>
        <end position="37"/>
    </location>
</feature>
<dbReference type="Proteomes" id="UP000599074">
    <property type="component" value="Unassembled WGS sequence"/>
</dbReference>
<dbReference type="AlphaFoldDB" id="A0A8J3TF14"/>
<accession>A0A8J3TF14</accession>
<gene>
    <name evidence="2" type="ORF">Pme01_31760</name>
</gene>
<evidence type="ECO:0000256" key="1">
    <source>
        <dbReference type="SAM" id="MobiDB-lite"/>
    </source>
</evidence>
<comment type="caution">
    <text evidence="2">The sequence shown here is derived from an EMBL/GenBank/DDBJ whole genome shotgun (WGS) entry which is preliminary data.</text>
</comment>
<feature type="region of interest" description="Disordered" evidence="1">
    <location>
        <begin position="1"/>
        <end position="86"/>
    </location>
</feature>
<protein>
    <submittedName>
        <fullName evidence="2">Uncharacterized protein</fullName>
    </submittedName>
</protein>
<dbReference type="RefSeq" id="WP_168116408.1">
    <property type="nucleotide sequence ID" value="NZ_BOON01000030.1"/>
</dbReference>